<sequence>MAIIAFLYAAALVLLLTGLVVWATSKAQRVSLDALESTVPTRTTPEESAEVPPASILEQLERQYRNSPSYNADP</sequence>
<gene>
    <name evidence="1" type="ORF">JX360_02915</name>
</gene>
<proteinExistence type="predicted"/>
<accession>A0ABT0C7W3</accession>
<evidence type="ECO:0000313" key="1">
    <source>
        <dbReference type="EMBL" id="MCJ2541865.1"/>
    </source>
</evidence>
<name>A0ABT0C7W3_THEVL</name>
<protein>
    <submittedName>
        <fullName evidence="1">Uncharacterized protein</fullName>
    </submittedName>
</protein>
<comment type="caution">
    <text evidence="1">The sequence shown here is derived from an EMBL/GenBank/DDBJ whole genome shotgun (WGS) entry which is preliminary data.</text>
</comment>
<dbReference type="RefSeq" id="WP_244349076.1">
    <property type="nucleotide sequence ID" value="NZ_JAFIRA010000004.1"/>
</dbReference>
<reference evidence="1" key="1">
    <citation type="submission" date="2021-02" db="EMBL/GenBank/DDBJ databases">
        <title>The CRISPR/cas machinery reduction and long-range gene transfer in the hot spring cyanobacterium Synechococcus.</title>
        <authorList>
            <person name="Dvorak P."/>
            <person name="Jahodarova E."/>
            <person name="Hasler P."/>
            <person name="Poulickova A."/>
        </authorList>
    </citation>
    <scope>NUCLEOTIDE SEQUENCE</scope>
    <source>
        <strain evidence="1">Rupite</strain>
    </source>
</reference>
<organism evidence="1 2">
    <name type="scientific">Thermostichus vulcanus str. 'Rupite'</name>
    <dbReference type="NCBI Taxonomy" id="2813851"/>
    <lineage>
        <taxon>Bacteria</taxon>
        <taxon>Bacillati</taxon>
        <taxon>Cyanobacteriota</taxon>
        <taxon>Cyanophyceae</taxon>
        <taxon>Thermostichales</taxon>
        <taxon>Thermostichaceae</taxon>
        <taxon>Thermostichus</taxon>
    </lineage>
</organism>
<dbReference type="EMBL" id="JAFIRA010000004">
    <property type="protein sequence ID" value="MCJ2541865.1"/>
    <property type="molecule type" value="Genomic_DNA"/>
</dbReference>
<keyword evidence="2" id="KW-1185">Reference proteome</keyword>
<evidence type="ECO:0000313" key="2">
    <source>
        <dbReference type="Proteomes" id="UP000830835"/>
    </source>
</evidence>
<dbReference type="Proteomes" id="UP000830835">
    <property type="component" value="Unassembled WGS sequence"/>
</dbReference>